<comment type="similarity">
    <text evidence="7">Belongs to the MIP/aquaporin (TC 1.A.8) family.</text>
</comment>
<keyword evidence="4" id="KW-0677">Repeat</keyword>
<evidence type="ECO:0000256" key="6">
    <source>
        <dbReference type="ARBA" id="ARBA00023136"/>
    </source>
</evidence>
<dbReference type="GO" id="GO:0012505">
    <property type="term" value="C:endomembrane system"/>
    <property type="evidence" value="ECO:0007669"/>
    <property type="project" value="UniProtKB-SubCell"/>
</dbReference>
<dbReference type="GO" id="GO:0015250">
    <property type="term" value="F:water channel activity"/>
    <property type="evidence" value="ECO:0007669"/>
    <property type="project" value="TreeGrafter"/>
</dbReference>
<reference evidence="9" key="1">
    <citation type="submission" date="2022-05" db="EMBL/GenBank/DDBJ databases">
        <title>Single-amplified genomics reveal most streamlined microbe among free-living bacteria.</title>
        <authorList>
            <person name="Roda-Garcia J."/>
            <person name="Haro-Moreno J.M."/>
            <person name="Rodriguez-Valera F."/>
            <person name="Almagro-Moreno S."/>
            <person name="Lopez-Perez M."/>
        </authorList>
    </citation>
    <scope>NUCLEOTIDE SEQUENCE</scope>
    <source>
        <strain evidence="9">TMED112-D2-2</strain>
    </source>
</reference>
<dbReference type="InterPro" id="IPR034294">
    <property type="entry name" value="Aquaporin_transptr"/>
</dbReference>
<keyword evidence="10" id="KW-1185">Reference proteome</keyword>
<evidence type="ECO:0000313" key="9">
    <source>
        <dbReference type="EMBL" id="URQ63040.1"/>
    </source>
</evidence>
<dbReference type="AlphaFoldDB" id="A0A9Q8TZF1"/>
<comment type="subcellular location">
    <subcellularLocation>
        <location evidence="1">Endomembrane system</location>
        <topology evidence="1">Multi-pass membrane protein</topology>
    </subcellularLocation>
</comment>
<keyword evidence="6 8" id="KW-0472">Membrane</keyword>
<evidence type="ECO:0000256" key="8">
    <source>
        <dbReference type="SAM" id="Phobius"/>
    </source>
</evidence>
<evidence type="ECO:0000256" key="5">
    <source>
        <dbReference type="ARBA" id="ARBA00022989"/>
    </source>
</evidence>
<evidence type="ECO:0000256" key="7">
    <source>
        <dbReference type="RuleBase" id="RU000477"/>
    </source>
</evidence>
<feature type="transmembrane region" description="Helical" evidence="8">
    <location>
        <begin position="185"/>
        <end position="208"/>
    </location>
</feature>
<organism evidence="9 10">
    <name type="scientific">SAR86 cluster bacterium</name>
    <dbReference type="NCBI Taxonomy" id="2030880"/>
    <lineage>
        <taxon>Bacteria</taxon>
        <taxon>Pseudomonadati</taxon>
        <taxon>Pseudomonadota</taxon>
        <taxon>Gammaproteobacteria</taxon>
        <taxon>SAR86 cluster</taxon>
    </lineage>
</organism>
<dbReference type="GO" id="GO:0019755">
    <property type="term" value="P:one-carbon compound transport"/>
    <property type="evidence" value="ECO:0007669"/>
    <property type="project" value="UniProtKB-ARBA"/>
</dbReference>
<keyword evidence="3 7" id="KW-0812">Transmembrane</keyword>
<dbReference type="PANTHER" id="PTHR45665">
    <property type="entry name" value="AQUAPORIN-8"/>
    <property type="match status" value="1"/>
</dbReference>
<dbReference type="EMBL" id="CP097966">
    <property type="protein sequence ID" value="URQ63040.1"/>
    <property type="molecule type" value="Genomic_DNA"/>
</dbReference>
<feature type="transmembrane region" description="Helical" evidence="8">
    <location>
        <begin position="119"/>
        <end position="137"/>
    </location>
</feature>
<dbReference type="GO" id="GO:0016020">
    <property type="term" value="C:membrane"/>
    <property type="evidence" value="ECO:0007669"/>
    <property type="project" value="InterPro"/>
</dbReference>
<dbReference type="Proteomes" id="UP001056381">
    <property type="component" value="Chromosome"/>
</dbReference>
<dbReference type="PRINTS" id="PR00783">
    <property type="entry name" value="MINTRINSICP"/>
</dbReference>
<dbReference type="GO" id="GO:0005737">
    <property type="term" value="C:cytoplasm"/>
    <property type="evidence" value="ECO:0007669"/>
    <property type="project" value="UniProtKB-ARBA"/>
</dbReference>
<evidence type="ECO:0000256" key="2">
    <source>
        <dbReference type="ARBA" id="ARBA00022448"/>
    </source>
</evidence>
<proteinExistence type="inferred from homology"/>
<gene>
    <name evidence="9" type="ORF">M9B40_04785</name>
</gene>
<keyword evidence="2 7" id="KW-0813">Transport</keyword>
<feature type="transmembrane region" description="Helical" evidence="8">
    <location>
        <begin position="36"/>
        <end position="58"/>
    </location>
</feature>
<dbReference type="SUPFAM" id="SSF81338">
    <property type="entry name" value="Aquaporin-like"/>
    <property type="match status" value="1"/>
</dbReference>
<protein>
    <submittedName>
        <fullName evidence="9">Aquaporin family protein</fullName>
    </submittedName>
</protein>
<evidence type="ECO:0000256" key="1">
    <source>
        <dbReference type="ARBA" id="ARBA00004127"/>
    </source>
</evidence>
<evidence type="ECO:0000256" key="3">
    <source>
        <dbReference type="ARBA" id="ARBA00022692"/>
    </source>
</evidence>
<name>A0A9Q8TZF1_9GAMM</name>
<evidence type="ECO:0000256" key="4">
    <source>
        <dbReference type="ARBA" id="ARBA00022737"/>
    </source>
</evidence>
<feature type="transmembrane region" description="Helical" evidence="8">
    <location>
        <begin position="79"/>
        <end position="99"/>
    </location>
</feature>
<dbReference type="InterPro" id="IPR023271">
    <property type="entry name" value="Aquaporin-like"/>
</dbReference>
<accession>A0A9Q8TZF1</accession>
<dbReference type="Pfam" id="PF00230">
    <property type="entry name" value="MIP"/>
    <property type="match status" value="1"/>
</dbReference>
<sequence length="213" mass="23177">MIKNILSEFLGTLLLVCIVVGSGIMGENLSSGNDAILLLANSLATFWGLYFLITIFSVNSSHFNPAVSLVMHIRGEIKFLTFLFFVFAQSLGAMLGAILANVMFGFEYIEFSEKPRTGVNIWLSEIVATAGLLIVILASPKDKVAIMVASFIGAAYWFTSSTSFANPAVTFGRIFSDSFAGISPYDFPMFVLMQFVGCLAGLGIYKIIFPQQD</sequence>
<feature type="transmembrane region" description="Helical" evidence="8">
    <location>
        <begin position="144"/>
        <end position="165"/>
    </location>
</feature>
<dbReference type="PANTHER" id="PTHR45665:SF9">
    <property type="entry name" value="AQUAPORIN-8"/>
    <property type="match status" value="1"/>
</dbReference>
<dbReference type="Gene3D" id="1.20.1080.10">
    <property type="entry name" value="Glycerol uptake facilitator protein"/>
    <property type="match status" value="2"/>
</dbReference>
<dbReference type="InterPro" id="IPR000425">
    <property type="entry name" value="MIP"/>
</dbReference>
<evidence type="ECO:0000313" key="10">
    <source>
        <dbReference type="Proteomes" id="UP001056381"/>
    </source>
</evidence>
<keyword evidence="5 8" id="KW-1133">Transmembrane helix</keyword>